<evidence type="ECO:0008006" key="4">
    <source>
        <dbReference type="Google" id="ProtNLM"/>
    </source>
</evidence>
<dbReference type="EMBL" id="SJPU01000001">
    <property type="protein sequence ID" value="TWU18007.1"/>
    <property type="molecule type" value="Genomic_DNA"/>
</dbReference>
<dbReference type="AlphaFoldDB" id="A0A5C6C1Y6"/>
<sequence length="551" mass="57705">MTIIYADLDIGNDANDGLSRESPKRTASAAYALATDGGGVCLTTPNGHYAEDNNAGHLYFNKAGLTAGIFIFSDDPERPASLSGIDSVFSVRIGSTGHVFCDVNFRSCKSCVYGPVACVDGTATNLTFNRCKAINSHPSATFCSVLNAVTGTLMLNEFSIVNQSKAANGLWVDKAAVKIFGSKVKQNPLAGGNALLVGDQCPSLEVIDSEITGGVGVFTNRLNIPEATYRFIDSKVQGAIAAGRFNGAYDGNYLRVVTRGCRSIGTGNATGWLLAGPNCEIDEDGSIFHAGNVALGMPADGDIPNARGQASNFIAYVYDPATGHGLLCGDGSVNSEITNGRVISRRSRYGLVLKGTGKGRDMYVEGGTTATALFKNTKGWNLELSELVGNDNGPMIIMGQPTYKAEDNSITDCLLRCLNGTVFYASSDPDIQENNTVDRNVYDVAANASWGTVESTVCSDLADAQAAWSGDNDAASIVGASKEDQVKAPLSEVKAKTAVIPANPAAVGDEMVATKASVRAGIAGRWKNMGTGPDFDDIGVEDTPEAEDTPE</sequence>
<evidence type="ECO:0000313" key="2">
    <source>
        <dbReference type="EMBL" id="TWU18007.1"/>
    </source>
</evidence>
<feature type="region of interest" description="Disordered" evidence="1">
    <location>
        <begin position="525"/>
        <end position="551"/>
    </location>
</feature>
<dbReference type="RefSeq" id="WP_146405018.1">
    <property type="nucleotide sequence ID" value="NZ_SJPU01000001.1"/>
</dbReference>
<feature type="compositionally biased region" description="Acidic residues" evidence="1">
    <location>
        <begin position="534"/>
        <end position="551"/>
    </location>
</feature>
<comment type="caution">
    <text evidence="2">The sequence shown here is derived from an EMBL/GenBank/DDBJ whole genome shotgun (WGS) entry which is preliminary data.</text>
</comment>
<dbReference type="InterPro" id="IPR011050">
    <property type="entry name" value="Pectin_lyase_fold/virulence"/>
</dbReference>
<dbReference type="Proteomes" id="UP000319908">
    <property type="component" value="Unassembled WGS sequence"/>
</dbReference>
<evidence type="ECO:0000256" key="1">
    <source>
        <dbReference type="SAM" id="MobiDB-lite"/>
    </source>
</evidence>
<reference evidence="2 3" key="1">
    <citation type="journal article" date="2020" name="Antonie Van Leeuwenhoek">
        <title>Rhodopirellula heiligendammensis sp. nov., Rhodopirellula pilleata sp. nov., and Rhodopirellula solitaria sp. nov. isolated from natural or artificial marine surfaces in Northern Germany and California, USA, and emended description of the genus Rhodopirellula.</title>
        <authorList>
            <person name="Kallscheuer N."/>
            <person name="Wiegand S."/>
            <person name="Jogler M."/>
            <person name="Boedeker C."/>
            <person name="Peeters S.H."/>
            <person name="Rast P."/>
            <person name="Heuer A."/>
            <person name="Jetten M.S.M."/>
            <person name="Rohde M."/>
            <person name="Jogler C."/>
        </authorList>
    </citation>
    <scope>NUCLEOTIDE SEQUENCE [LARGE SCALE GENOMIC DNA]</scope>
    <source>
        <strain evidence="2 3">Poly21</strain>
    </source>
</reference>
<dbReference type="SUPFAM" id="SSF51126">
    <property type="entry name" value="Pectin lyase-like"/>
    <property type="match status" value="1"/>
</dbReference>
<name>A0A5C6C1Y6_9BACT</name>
<protein>
    <recommendedName>
        <fullName evidence="4">Right handed beta helix domain-containing protein</fullName>
    </recommendedName>
</protein>
<accession>A0A5C6C1Y6</accession>
<keyword evidence="3" id="KW-1185">Reference proteome</keyword>
<evidence type="ECO:0000313" key="3">
    <source>
        <dbReference type="Proteomes" id="UP000319908"/>
    </source>
</evidence>
<gene>
    <name evidence="2" type="ORF">Poly21_01600</name>
</gene>
<organism evidence="2 3">
    <name type="scientific">Allorhodopirellula heiligendammensis</name>
    <dbReference type="NCBI Taxonomy" id="2714739"/>
    <lineage>
        <taxon>Bacteria</taxon>
        <taxon>Pseudomonadati</taxon>
        <taxon>Planctomycetota</taxon>
        <taxon>Planctomycetia</taxon>
        <taxon>Pirellulales</taxon>
        <taxon>Pirellulaceae</taxon>
        <taxon>Allorhodopirellula</taxon>
    </lineage>
</organism>
<proteinExistence type="predicted"/>